<dbReference type="GO" id="GO:0004069">
    <property type="term" value="F:L-aspartate:2-oxoglutarate aminotransferase activity"/>
    <property type="evidence" value="ECO:0007669"/>
    <property type="project" value="UniProtKB-EC"/>
</dbReference>
<dbReference type="SUPFAM" id="SSF53383">
    <property type="entry name" value="PLP-dependent transferases"/>
    <property type="match status" value="1"/>
</dbReference>
<accession>A0A6L3YW09</accession>
<sequence length="391" mass="43155">MVNQVFGEAGTSVFEAMSRLAAERGAINLGQGFPEGFEPPELLDAAAHALRETSQQYPPMMGLPILRQAVAENARRFPGLDVDWEKEVLVTSGATEALADTFLAHLDTGDEVILFEPVYDAYATLIRRAGGKVVPVRLRPPRWELPREELVNAISPRTKLIVVNTPMNPIGKIFDLDELDFLAELAIKHDLVIVSDEVYEHLIFDGRPFHSVFGVEKVRDRVVRIVSAGKSFSLTGWKVGYVTASAKLLAPIARAHQYVTFTTPPALQSAIAVGLSLPDSYFVELRATLASRRDILVEGLKSAGFAVVAVPATYFVVADIEALDPEGDDLDFCRRLTLEAGVTPVPISSFYGARDVRSHVRFCFAKREETLLEAVSRLVRWTSKYDWRAAS</sequence>
<dbReference type="Gene3D" id="3.90.1150.10">
    <property type="entry name" value="Aspartate Aminotransferase, domain 1"/>
    <property type="match status" value="1"/>
</dbReference>
<dbReference type="InterPro" id="IPR015422">
    <property type="entry name" value="PyrdxlP-dep_Trfase_small"/>
</dbReference>
<dbReference type="Proteomes" id="UP000481643">
    <property type="component" value="Unassembled WGS sequence"/>
</dbReference>
<feature type="domain" description="Aminotransferase class I/classII large" evidence="9">
    <location>
        <begin position="26"/>
        <end position="378"/>
    </location>
</feature>
<dbReference type="InterPro" id="IPR051326">
    <property type="entry name" value="Kynurenine-oxoglutarate_AT"/>
</dbReference>
<dbReference type="PANTHER" id="PTHR43807:SF20">
    <property type="entry name" value="FI04487P"/>
    <property type="match status" value="1"/>
</dbReference>
<dbReference type="NCBIfam" id="NF006488">
    <property type="entry name" value="PRK08912.1"/>
    <property type="match status" value="1"/>
</dbReference>
<evidence type="ECO:0000256" key="8">
    <source>
        <dbReference type="ARBA" id="ARBA00049185"/>
    </source>
</evidence>
<comment type="catalytic activity">
    <reaction evidence="8">
        <text>L-aspartate + 2-oxoglutarate = oxaloacetate + L-glutamate</text>
        <dbReference type="Rhea" id="RHEA:21824"/>
        <dbReference type="ChEBI" id="CHEBI:16452"/>
        <dbReference type="ChEBI" id="CHEBI:16810"/>
        <dbReference type="ChEBI" id="CHEBI:29985"/>
        <dbReference type="ChEBI" id="CHEBI:29991"/>
        <dbReference type="EC" id="2.6.1.1"/>
    </reaction>
</comment>
<evidence type="ECO:0000256" key="5">
    <source>
        <dbReference type="ARBA" id="ARBA00022576"/>
    </source>
</evidence>
<comment type="cofactor">
    <cofactor evidence="1">
        <name>pyridoxal 5'-phosphate</name>
        <dbReference type="ChEBI" id="CHEBI:597326"/>
    </cofactor>
</comment>
<name>A0A6L3YW09_9HYPH</name>
<comment type="caution">
    <text evidence="10">The sequence shown here is derived from an EMBL/GenBank/DDBJ whole genome shotgun (WGS) entry which is preliminary data.</text>
</comment>
<keyword evidence="6 10" id="KW-0808">Transferase</keyword>
<evidence type="ECO:0000256" key="1">
    <source>
        <dbReference type="ARBA" id="ARBA00001933"/>
    </source>
</evidence>
<dbReference type="InterPro" id="IPR004839">
    <property type="entry name" value="Aminotransferase_I/II_large"/>
</dbReference>
<dbReference type="InterPro" id="IPR015424">
    <property type="entry name" value="PyrdxlP-dep_Trfase"/>
</dbReference>
<organism evidence="10 11">
    <name type="scientific">Brucella tritici</name>
    <dbReference type="NCBI Taxonomy" id="94626"/>
    <lineage>
        <taxon>Bacteria</taxon>
        <taxon>Pseudomonadati</taxon>
        <taxon>Pseudomonadota</taxon>
        <taxon>Alphaproteobacteria</taxon>
        <taxon>Hyphomicrobiales</taxon>
        <taxon>Brucellaceae</taxon>
        <taxon>Brucella/Ochrobactrum group</taxon>
        <taxon>Brucella</taxon>
    </lineage>
</organism>
<reference evidence="10 11" key="1">
    <citation type="submission" date="2019-09" db="EMBL/GenBank/DDBJ databases">
        <title>Taxonomic organization of the family Brucellaceae based on a phylogenomic approach.</title>
        <authorList>
            <person name="Leclercq S."/>
            <person name="Cloeckaert A."/>
            <person name="Zygmunt M.S."/>
        </authorList>
    </citation>
    <scope>NUCLEOTIDE SEQUENCE [LARGE SCALE GENOMIC DNA]</scope>
    <source>
        <strain evidence="10 11">WS1830</strain>
    </source>
</reference>
<evidence type="ECO:0000256" key="3">
    <source>
        <dbReference type="ARBA" id="ARBA00011738"/>
    </source>
</evidence>
<dbReference type="GO" id="GO:0030170">
    <property type="term" value="F:pyridoxal phosphate binding"/>
    <property type="evidence" value="ECO:0007669"/>
    <property type="project" value="InterPro"/>
</dbReference>
<evidence type="ECO:0000256" key="2">
    <source>
        <dbReference type="ARBA" id="ARBA00007441"/>
    </source>
</evidence>
<dbReference type="AlphaFoldDB" id="A0A6L3YW09"/>
<comment type="similarity">
    <text evidence="2">Belongs to the class-I pyridoxal-phosphate-dependent aminotransferase family.</text>
</comment>
<dbReference type="EMBL" id="WBVX01000002">
    <property type="protein sequence ID" value="KAB2689752.1"/>
    <property type="molecule type" value="Genomic_DNA"/>
</dbReference>
<keyword evidence="5 10" id="KW-0032">Aminotransferase</keyword>
<evidence type="ECO:0000256" key="7">
    <source>
        <dbReference type="ARBA" id="ARBA00022898"/>
    </source>
</evidence>
<dbReference type="Gene3D" id="3.40.640.10">
    <property type="entry name" value="Type I PLP-dependent aspartate aminotransferase-like (Major domain)"/>
    <property type="match status" value="1"/>
</dbReference>
<evidence type="ECO:0000256" key="6">
    <source>
        <dbReference type="ARBA" id="ARBA00022679"/>
    </source>
</evidence>
<dbReference type="InterPro" id="IPR015421">
    <property type="entry name" value="PyrdxlP-dep_Trfase_major"/>
</dbReference>
<dbReference type="CDD" id="cd00609">
    <property type="entry name" value="AAT_like"/>
    <property type="match status" value="1"/>
</dbReference>
<evidence type="ECO:0000313" key="11">
    <source>
        <dbReference type="Proteomes" id="UP000481643"/>
    </source>
</evidence>
<keyword evidence="7" id="KW-0663">Pyridoxal phosphate</keyword>
<proteinExistence type="inferred from homology"/>
<dbReference type="GO" id="GO:0005737">
    <property type="term" value="C:cytoplasm"/>
    <property type="evidence" value="ECO:0007669"/>
    <property type="project" value="TreeGrafter"/>
</dbReference>
<dbReference type="Pfam" id="PF00155">
    <property type="entry name" value="Aminotran_1_2"/>
    <property type="match status" value="1"/>
</dbReference>
<dbReference type="GO" id="GO:0016212">
    <property type="term" value="F:kynurenine-oxoglutarate transaminase activity"/>
    <property type="evidence" value="ECO:0007669"/>
    <property type="project" value="TreeGrafter"/>
</dbReference>
<evidence type="ECO:0000313" key="10">
    <source>
        <dbReference type="EMBL" id="KAB2689752.1"/>
    </source>
</evidence>
<evidence type="ECO:0000256" key="4">
    <source>
        <dbReference type="ARBA" id="ARBA00012753"/>
    </source>
</evidence>
<dbReference type="EC" id="2.6.1.1" evidence="4"/>
<gene>
    <name evidence="10" type="ORF">F9L08_03585</name>
</gene>
<protein>
    <recommendedName>
        <fullName evidence="4">aspartate transaminase</fullName>
        <ecNumber evidence="4">2.6.1.1</ecNumber>
    </recommendedName>
</protein>
<dbReference type="PANTHER" id="PTHR43807">
    <property type="entry name" value="FI04487P"/>
    <property type="match status" value="1"/>
</dbReference>
<dbReference type="RefSeq" id="WP_151651117.1">
    <property type="nucleotide sequence ID" value="NZ_WBVX01000002.1"/>
</dbReference>
<dbReference type="FunFam" id="3.40.640.10:FF:000033">
    <property type="entry name" value="Aspartate aminotransferase"/>
    <property type="match status" value="1"/>
</dbReference>
<evidence type="ECO:0000259" key="9">
    <source>
        <dbReference type="Pfam" id="PF00155"/>
    </source>
</evidence>
<comment type="subunit">
    <text evidence="3">Homodimer.</text>
</comment>